<comment type="caution">
    <text evidence="11">The sequence shown here is derived from an EMBL/GenBank/DDBJ whole genome shotgun (WGS) entry which is preliminary data.</text>
</comment>
<dbReference type="Pfam" id="PF00082">
    <property type="entry name" value="Peptidase_S8"/>
    <property type="match status" value="1"/>
</dbReference>
<organism evidence="11 12">
    <name type="scientific">Triparma laevis f. longispina</name>
    <dbReference type="NCBI Taxonomy" id="1714387"/>
    <lineage>
        <taxon>Eukaryota</taxon>
        <taxon>Sar</taxon>
        <taxon>Stramenopiles</taxon>
        <taxon>Ochrophyta</taxon>
        <taxon>Bolidophyceae</taxon>
        <taxon>Parmales</taxon>
        <taxon>Triparmaceae</taxon>
        <taxon>Triparma</taxon>
    </lineage>
</organism>
<evidence type="ECO:0000256" key="4">
    <source>
        <dbReference type="ARBA" id="ARBA00022825"/>
    </source>
</evidence>
<feature type="active site" description="Charge relay system" evidence="8">
    <location>
        <position position="380"/>
    </location>
</feature>
<dbReference type="SUPFAM" id="SSF52743">
    <property type="entry name" value="Subtilisin-like"/>
    <property type="match status" value="1"/>
</dbReference>
<reference evidence="12" key="1">
    <citation type="journal article" date="2023" name="Commun. Biol.">
        <title>Genome analysis of Parmales, the sister group of diatoms, reveals the evolutionary specialization of diatoms from phago-mixotrophs to photoautotrophs.</title>
        <authorList>
            <person name="Ban H."/>
            <person name="Sato S."/>
            <person name="Yoshikawa S."/>
            <person name="Yamada K."/>
            <person name="Nakamura Y."/>
            <person name="Ichinomiya M."/>
            <person name="Sato N."/>
            <person name="Blanc-Mathieu R."/>
            <person name="Endo H."/>
            <person name="Kuwata A."/>
            <person name="Ogata H."/>
        </authorList>
    </citation>
    <scope>NUCLEOTIDE SEQUENCE [LARGE SCALE GENOMIC DNA]</scope>
    <source>
        <strain evidence="12">NIES 3700</strain>
    </source>
</reference>
<dbReference type="PROSITE" id="PS51892">
    <property type="entry name" value="SUBTILASE"/>
    <property type="match status" value="1"/>
</dbReference>
<dbReference type="Proteomes" id="UP001165122">
    <property type="component" value="Unassembled WGS sequence"/>
</dbReference>
<comment type="similarity">
    <text evidence="1 8">Belongs to the peptidase S8 family.</text>
</comment>
<dbReference type="Gene3D" id="2.60.120.380">
    <property type="match status" value="1"/>
</dbReference>
<evidence type="ECO:0000256" key="1">
    <source>
        <dbReference type="ARBA" id="ARBA00011073"/>
    </source>
</evidence>
<dbReference type="GO" id="GO:0006508">
    <property type="term" value="P:proteolysis"/>
    <property type="evidence" value="ECO:0007669"/>
    <property type="project" value="UniProtKB-KW"/>
</dbReference>
<protein>
    <recommendedName>
        <fullName evidence="6">subtilisin</fullName>
        <ecNumber evidence="6">3.4.21.62</ecNumber>
    </recommendedName>
</protein>
<keyword evidence="4 8" id="KW-0720">Serine protease</keyword>
<name>A0A9W7CBK6_9STRA</name>
<evidence type="ECO:0000256" key="9">
    <source>
        <dbReference type="SAM" id="SignalP"/>
    </source>
</evidence>
<dbReference type="EC" id="3.4.21.62" evidence="6"/>
<evidence type="ECO:0000256" key="6">
    <source>
        <dbReference type="ARBA" id="ARBA00023619"/>
    </source>
</evidence>
<gene>
    <name evidence="11" type="ORF">TrLO_g11118</name>
</gene>
<evidence type="ECO:0000313" key="12">
    <source>
        <dbReference type="Proteomes" id="UP001165122"/>
    </source>
</evidence>
<keyword evidence="2 8" id="KW-0645">Protease</keyword>
<evidence type="ECO:0000256" key="3">
    <source>
        <dbReference type="ARBA" id="ARBA00022801"/>
    </source>
</evidence>
<dbReference type="InterPro" id="IPR017868">
    <property type="entry name" value="Filamin/ABP280_repeat-like"/>
</dbReference>
<proteinExistence type="inferred from homology"/>
<dbReference type="GO" id="GO:0004252">
    <property type="term" value="F:serine-type endopeptidase activity"/>
    <property type="evidence" value="ECO:0007669"/>
    <property type="project" value="UniProtKB-UniRule"/>
</dbReference>
<dbReference type="PANTHER" id="PTHR43399">
    <property type="entry name" value="SUBTILISIN-RELATED"/>
    <property type="match status" value="1"/>
</dbReference>
<dbReference type="CDD" id="cd04842">
    <property type="entry name" value="Peptidases_S8_Kp43_protease"/>
    <property type="match status" value="1"/>
</dbReference>
<feature type="repeat" description="Filamin" evidence="7">
    <location>
        <begin position="701"/>
        <end position="762"/>
    </location>
</feature>
<feature type="active site" description="Charge relay system" evidence="8">
    <location>
        <position position="558"/>
    </location>
</feature>
<feature type="signal peptide" evidence="9">
    <location>
        <begin position="1"/>
        <end position="17"/>
    </location>
</feature>
<evidence type="ECO:0000256" key="7">
    <source>
        <dbReference type="PROSITE-ProRule" id="PRU00087"/>
    </source>
</evidence>
<evidence type="ECO:0000313" key="11">
    <source>
        <dbReference type="EMBL" id="GMI01679.1"/>
    </source>
</evidence>
<dbReference type="InterPro" id="IPR000209">
    <property type="entry name" value="Peptidase_S8/S53_dom"/>
</dbReference>
<dbReference type="PROSITE" id="PS00137">
    <property type="entry name" value="SUBTILASE_HIS"/>
    <property type="match status" value="1"/>
</dbReference>
<dbReference type="InterPro" id="IPR022398">
    <property type="entry name" value="Peptidase_S8_His-AS"/>
</dbReference>
<dbReference type="InterPro" id="IPR034058">
    <property type="entry name" value="TagA/B/C/D_pept_dom"/>
</dbReference>
<keyword evidence="9" id="KW-0732">Signal</keyword>
<dbReference type="PANTHER" id="PTHR43399:SF4">
    <property type="entry name" value="CELL WALL-ASSOCIATED PROTEASE"/>
    <property type="match status" value="1"/>
</dbReference>
<comment type="catalytic activity">
    <reaction evidence="5">
        <text>Hydrolysis of proteins with broad specificity for peptide bonds, and a preference for a large uncharged residue in P1. Hydrolyzes peptide amides.</text>
        <dbReference type="EC" id="3.4.21.62"/>
    </reaction>
</comment>
<feature type="chain" id="PRO_5040720627" description="subtilisin" evidence="9">
    <location>
        <begin position="18"/>
        <end position="827"/>
    </location>
</feature>
<dbReference type="InterPro" id="IPR023828">
    <property type="entry name" value="Peptidase_S8_Ser-AS"/>
</dbReference>
<dbReference type="EMBL" id="BRXW01000036">
    <property type="protein sequence ID" value="GMI01679.1"/>
    <property type="molecule type" value="Genomic_DNA"/>
</dbReference>
<dbReference type="InterPro" id="IPR036852">
    <property type="entry name" value="Peptidase_S8/S53_dom_sf"/>
</dbReference>
<dbReference type="OrthoDB" id="10256524at2759"/>
<dbReference type="InterPro" id="IPR015500">
    <property type="entry name" value="Peptidase_S8_subtilisin-rel"/>
</dbReference>
<dbReference type="PROSITE" id="PS50194">
    <property type="entry name" value="FILAMIN_REPEAT"/>
    <property type="match status" value="1"/>
</dbReference>
<accession>A0A9W7CBK6</accession>
<dbReference type="PROSITE" id="PS00138">
    <property type="entry name" value="SUBTILASE_SER"/>
    <property type="match status" value="1"/>
</dbReference>
<evidence type="ECO:0000256" key="2">
    <source>
        <dbReference type="ARBA" id="ARBA00022670"/>
    </source>
</evidence>
<sequence>MLASLLVLLVLVAPTSAQDLSTYCPDAIRTLTHTIPYEAYRTFRSDYSLEYCVLHTTMTDPNTDSTTTKDTPSALSQAMCAVAGGTWTHRPSWEDESGSGGLTTTQKYLCAVSTFELMENKCTYMAMSDDRSASVASVRGLGFSDLDMTNFQIYDEDSNPNTKNKIIFTLSLTAAEYSSMITAQTFTHLQPVLHNVKVSPILESVDANAALRVRGNSERTATQLKEAIATFAPTSQYCMNCEVTISEDFTASTFSVNEVMITGTTNAAAFAAALTVDHDATGLITSISADMPNQKWNDEASWILQSGNKTRHTPFWDRGILGTGVVAGVGDSGLDYQSCYFYDESVEVTFSEQLYENAAHRKVVQYVAFADAVEGENGGHGTHVSGTIAGNSLGGELDGGMAPNAKIAFYDIGNPNAQFLTVPGNLAVSMFPPAHRMGAQLHSNSWGSSSNSYSGNARQIDEYSYEHQDFLVLVAAGNSGSSPGTLGSPATAKNCVSVGATQNGDNSNDLAGFSSRGPAFDNRIKPDVVAPGLSVTSANSIPTPTDGHCSRTNMAGTSMATPATTGILALAQQYFVDGYYPSGKKTSSDGFKPMGALLKAVIVNSAQRLTGANANAQGTGYPNMDQGFGIVELDATLNFDSASAKGLFLRGDFGNMPEFLTAEDPPVEHEFVSTCEDVDFRATLVWHDPPSQSSNSKSLLNDLDILVTSEDGTSYYPNGGTARDSVNNVESVSFTPEKGKKYKVSIAANDIQVGTQPFSYVVSGCFNSPDRPVGGGGFFGSLDKETIIMGISAVAGVDREQGGEVGGRGKSGGGGMWKDTKKWNDLI</sequence>
<feature type="active site" description="Charge relay system" evidence="8">
    <location>
        <position position="331"/>
    </location>
</feature>
<evidence type="ECO:0000256" key="5">
    <source>
        <dbReference type="ARBA" id="ARBA00023529"/>
    </source>
</evidence>
<dbReference type="SUPFAM" id="SSF49785">
    <property type="entry name" value="Galactose-binding domain-like"/>
    <property type="match status" value="1"/>
</dbReference>
<dbReference type="AlphaFoldDB" id="A0A9W7CBK6"/>
<dbReference type="InterPro" id="IPR051048">
    <property type="entry name" value="Peptidase_S8/S53_subtilisin"/>
</dbReference>
<dbReference type="Gene3D" id="3.40.50.200">
    <property type="entry name" value="Peptidase S8/S53 domain"/>
    <property type="match status" value="1"/>
</dbReference>
<dbReference type="PRINTS" id="PR00723">
    <property type="entry name" value="SUBTILISIN"/>
</dbReference>
<feature type="domain" description="Peptidase S8/S53" evidence="10">
    <location>
        <begin position="322"/>
        <end position="620"/>
    </location>
</feature>
<evidence type="ECO:0000256" key="8">
    <source>
        <dbReference type="PROSITE-ProRule" id="PRU01240"/>
    </source>
</evidence>
<keyword evidence="3 8" id="KW-0378">Hydrolase</keyword>
<evidence type="ECO:0000259" key="10">
    <source>
        <dbReference type="Pfam" id="PF00082"/>
    </source>
</evidence>
<dbReference type="InterPro" id="IPR008979">
    <property type="entry name" value="Galactose-bd-like_sf"/>
</dbReference>
<keyword evidence="12" id="KW-1185">Reference proteome</keyword>